<accession>A0A0B3WQS5</accession>
<dbReference type="AlphaFoldDB" id="A0A0B3WQS5"/>
<sequence>MSIKINSILDASNHFWKVSLEGELDVSTADELKKYLHKLVDEKNIDMRLNLEDLDYIDSTGLGVMIGILKRLKIEDKEVYIEKPKNNVRKIFNITGLDKIFKLEG</sequence>
<dbReference type="PANTHER" id="PTHR33495:SF2">
    <property type="entry name" value="ANTI-SIGMA FACTOR ANTAGONIST TM_1081-RELATED"/>
    <property type="match status" value="1"/>
</dbReference>
<dbReference type="InterPro" id="IPR002645">
    <property type="entry name" value="STAS_dom"/>
</dbReference>
<dbReference type="STRING" id="1577792.QX51_10900"/>
<proteinExistence type="inferred from homology"/>
<dbReference type="PANTHER" id="PTHR33495">
    <property type="entry name" value="ANTI-SIGMA FACTOR ANTAGONIST TM_1081-RELATED-RELATED"/>
    <property type="match status" value="1"/>
</dbReference>
<dbReference type="RefSeq" id="WP_039679947.1">
    <property type="nucleotide sequence ID" value="NZ_JAWGXO010000019.1"/>
</dbReference>
<reference evidence="4 5" key="1">
    <citation type="submission" date="2014-12" db="EMBL/GenBank/DDBJ databases">
        <title>Draft genome sequence of Terrisporobacter sp. 08-306576, isolated from the blood culture of a bacteremia patient.</title>
        <authorList>
            <person name="Lund L.C."/>
            <person name="Sydenham T.V."/>
            <person name="Hogh S.V."/>
            <person name="Skov M.N."/>
            <person name="Kemp M."/>
            <person name="Justesen U.S."/>
        </authorList>
    </citation>
    <scope>NUCLEOTIDE SEQUENCE [LARGE SCALE GENOMIC DNA]</scope>
    <source>
        <strain evidence="4 5">08-306576</strain>
    </source>
</reference>
<dbReference type="Gene3D" id="3.30.750.24">
    <property type="entry name" value="STAS domain"/>
    <property type="match status" value="1"/>
</dbReference>
<comment type="similarity">
    <text evidence="1 2">Belongs to the anti-sigma-factor antagonist family.</text>
</comment>
<evidence type="ECO:0000256" key="2">
    <source>
        <dbReference type="RuleBase" id="RU003749"/>
    </source>
</evidence>
<dbReference type="Pfam" id="PF01740">
    <property type="entry name" value="STAS"/>
    <property type="match status" value="1"/>
</dbReference>
<evidence type="ECO:0000313" key="5">
    <source>
        <dbReference type="Proteomes" id="UP000031189"/>
    </source>
</evidence>
<dbReference type="CDD" id="cd07043">
    <property type="entry name" value="STAS_anti-anti-sigma_factors"/>
    <property type="match status" value="1"/>
</dbReference>
<dbReference type="PROSITE" id="PS50801">
    <property type="entry name" value="STAS"/>
    <property type="match status" value="1"/>
</dbReference>
<dbReference type="GO" id="GO:0043856">
    <property type="term" value="F:anti-sigma factor antagonist activity"/>
    <property type="evidence" value="ECO:0007669"/>
    <property type="project" value="InterPro"/>
</dbReference>
<dbReference type="NCBIfam" id="TIGR00377">
    <property type="entry name" value="ant_ant_sig"/>
    <property type="match status" value="1"/>
</dbReference>
<evidence type="ECO:0000259" key="3">
    <source>
        <dbReference type="PROSITE" id="PS50801"/>
    </source>
</evidence>
<dbReference type="InterPro" id="IPR036513">
    <property type="entry name" value="STAS_dom_sf"/>
</dbReference>
<evidence type="ECO:0000313" key="4">
    <source>
        <dbReference type="EMBL" id="KHS56870.1"/>
    </source>
</evidence>
<feature type="domain" description="STAS" evidence="3">
    <location>
        <begin position="18"/>
        <end position="105"/>
    </location>
</feature>
<evidence type="ECO:0000256" key="1">
    <source>
        <dbReference type="ARBA" id="ARBA00009013"/>
    </source>
</evidence>
<gene>
    <name evidence="4" type="ORF">QX51_10900</name>
</gene>
<name>A0A0B3WQS5_9FIRM</name>
<comment type="caution">
    <text evidence="4">The sequence shown here is derived from an EMBL/GenBank/DDBJ whole genome shotgun (WGS) entry which is preliminary data.</text>
</comment>
<dbReference type="EMBL" id="JWHR01000099">
    <property type="protein sequence ID" value="KHS56870.1"/>
    <property type="molecule type" value="Genomic_DNA"/>
</dbReference>
<dbReference type="Proteomes" id="UP000031189">
    <property type="component" value="Unassembled WGS sequence"/>
</dbReference>
<dbReference type="OrthoDB" id="9793697at2"/>
<dbReference type="InterPro" id="IPR003658">
    <property type="entry name" value="Anti-sigma_ant"/>
</dbReference>
<organism evidence="4 5">
    <name type="scientific">Terrisporobacter othiniensis</name>
    <dbReference type="NCBI Taxonomy" id="1577792"/>
    <lineage>
        <taxon>Bacteria</taxon>
        <taxon>Bacillati</taxon>
        <taxon>Bacillota</taxon>
        <taxon>Clostridia</taxon>
        <taxon>Peptostreptococcales</taxon>
        <taxon>Peptostreptococcaceae</taxon>
        <taxon>Terrisporobacter</taxon>
    </lineage>
</organism>
<dbReference type="SUPFAM" id="SSF52091">
    <property type="entry name" value="SpoIIaa-like"/>
    <property type="match status" value="1"/>
</dbReference>
<keyword evidence="5" id="KW-1185">Reference proteome</keyword>
<protein>
    <recommendedName>
        <fullName evidence="2">Anti-sigma factor antagonist</fullName>
    </recommendedName>
</protein>